<dbReference type="EMBL" id="JACONW010000101">
    <property type="protein sequence ID" value="MBC3951844.1"/>
    <property type="molecule type" value="Genomic_DNA"/>
</dbReference>
<gene>
    <name evidence="1" type="ORF">H8S59_18890</name>
</gene>
<comment type="caution">
    <text evidence="1">The sequence shown here is derived from an EMBL/GenBank/DDBJ whole genome shotgun (WGS) entry which is preliminary data.</text>
</comment>
<dbReference type="Proteomes" id="UP000651852">
    <property type="component" value="Unassembled WGS sequence"/>
</dbReference>
<evidence type="ECO:0000313" key="2">
    <source>
        <dbReference type="Proteomes" id="UP000651852"/>
    </source>
</evidence>
<sequence length="317" mass="35854">MKLPMIAMFILILLMGCDKERSPDSDKAGRYATLYFDKPVNQLYMEPGRAAFTLYPDNVIESLRGLGVQVEGLDFQLDKKQSSIIHIAIKDESFGPDQQQALKQALQDVLEAKRMPAFSGHVIMDSESSDFKVGQPQLYERSDNGVYIHPQSELTIQVRYKKDFKIYYGKPEFYCYVVSRIKHDLPFEMAVLMPGDRGTFLNMAVMTWSQKYKRVAVNFNSADMRRLLSEGKLELGVKSLSLSGQMAEVSVLAGSLGAHSYGLYEHKALTTLSSDLYDELTSKCQLMVTKLGRPFTFQFGDGLDRLRDVVYTEQPAT</sequence>
<accession>A0ABR7B3S6</accession>
<evidence type="ECO:0000313" key="1">
    <source>
        <dbReference type="EMBL" id="MBC3951844.1"/>
    </source>
</evidence>
<keyword evidence="2" id="KW-1185">Reference proteome</keyword>
<dbReference type="PROSITE" id="PS51257">
    <property type="entry name" value="PROKAR_LIPOPROTEIN"/>
    <property type="match status" value="1"/>
</dbReference>
<dbReference type="RefSeq" id="WP_187522416.1">
    <property type="nucleotide sequence ID" value="NZ_JACONW010000101.1"/>
</dbReference>
<organism evidence="1 2">
    <name type="scientific">Pseudomonas folii</name>
    <dbReference type="NCBI Taxonomy" id="2762593"/>
    <lineage>
        <taxon>Bacteria</taxon>
        <taxon>Pseudomonadati</taxon>
        <taxon>Pseudomonadota</taxon>
        <taxon>Gammaproteobacteria</taxon>
        <taxon>Pseudomonadales</taxon>
        <taxon>Pseudomonadaceae</taxon>
        <taxon>Pseudomonas</taxon>
    </lineage>
</organism>
<reference evidence="1 2" key="1">
    <citation type="submission" date="2020-08" db="EMBL/GenBank/DDBJ databases">
        <title>Putative novel bacterial strains isolated from necrotic wheat leaf tissues caused by Xanthomonas translucens.</title>
        <authorList>
            <person name="Tambong J.T."/>
        </authorList>
    </citation>
    <scope>NUCLEOTIDE SEQUENCE [LARGE SCALE GENOMIC DNA]</scope>
    <source>
        <strain evidence="1 2">DOAB 1069</strain>
    </source>
</reference>
<name>A0ABR7B3S6_9PSED</name>
<evidence type="ECO:0008006" key="3">
    <source>
        <dbReference type="Google" id="ProtNLM"/>
    </source>
</evidence>
<proteinExistence type="predicted"/>
<protein>
    <recommendedName>
        <fullName evidence="3">Lipoprotein</fullName>
    </recommendedName>
</protein>